<dbReference type="InterPro" id="IPR025332">
    <property type="entry name" value="DUF4238"/>
</dbReference>
<name>A0ABW6BRN4_9BACT</name>
<comment type="caution">
    <text evidence="1">The sequence shown here is derived from an EMBL/GenBank/DDBJ whole genome shotgun (WGS) entry which is preliminary data.</text>
</comment>
<organism evidence="1 2">
    <name type="scientific">Pontibacter toksunensis</name>
    <dbReference type="NCBI Taxonomy" id="1332631"/>
    <lineage>
        <taxon>Bacteria</taxon>
        <taxon>Pseudomonadati</taxon>
        <taxon>Bacteroidota</taxon>
        <taxon>Cytophagia</taxon>
        <taxon>Cytophagales</taxon>
        <taxon>Hymenobacteraceae</taxon>
        <taxon>Pontibacter</taxon>
    </lineage>
</organism>
<proteinExistence type="predicted"/>
<evidence type="ECO:0000313" key="2">
    <source>
        <dbReference type="Proteomes" id="UP001597641"/>
    </source>
</evidence>
<dbReference type="Pfam" id="PF14022">
    <property type="entry name" value="DUF4238"/>
    <property type="match status" value="1"/>
</dbReference>
<reference evidence="2" key="1">
    <citation type="journal article" date="2019" name="Int. J. Syst. Evol. Microbiol.">
        <title>The Global Catalogue of Microorganisms (GCM) 10K type strain sequencing project: providing services to taxonomists for standard genome sequencing and annotation.</title>
        <authorList>
            <consortium name="The Broad Institute Genomics Platform"/>
            <consortium name="The Broad Institute Genome Sequencing Center for Infectious Disease"/>
            <person name="Wu L."/>
            <person name="Ma J."/>
        </authorList>
    </citation>
    <scope>NUCLEOTIDE SEQUENCE [LARGE SCALE GENOMIC DNA]</scope>
    <source>
        <strain evidence="2">KCTC 23984</strain>
    </source>
</reference>
<dbReference type="EMBL" id="JBHUOX010000001">
    <property type="protein sequence ID" value="MFD2998758.1"/>
    <property type="molecule type" value="Genomic_DNA"/>
</dbReference>
<dbReference type="Proteomes" id="UP001597641">
    <property type="component" value="Unassembled WGS sequence"/>
</dbReference>
<sequence length="128" mass="14751">MEKSKKHHYVPQSILKSFSIKAKQKQIYVFDKKTGKSFISSVVDAAIENDFNTILSGEFKFNFEPFFDQNDNEIRHIINKMNSSKAVSNLSIEERVKLCRAAAMQLCRTKMFRTTIMDVVSEKSFLAS</sequence>
<accession>A0ABW6BRN4</accession>
<keyword evidence="2" id="KW-1185">Reference proteome</keyword>
<protein>
    <submittedName>
        <fullName evidence="1">DUF4238 domain-containing protein</fullName>
    </submittedName>
</protein>
<gene>
    <name evidence="1" type="ORF">ACFS7Z_00155</name>
</gene>
<evidence type="ECO:0000313" key="1">
    <source>
        <dbReference type="EMBL" id="MFD2998758.1"/>
    </source>
</evidence>
<dbReference type="RefSeq" id="WP_377479040.1">
    <property type="nucleotide sequence ID" value="NZ_JBHUOX010000001.1"/>
</dbReference>